<keyword evidence="1" id="KW-0175">Coiled coil</keyword>
<dbReference type="RefSeq" id="WP_013130877.1">
    <property type="nucleotide sequence ID" value="NC_014165.1"/>
</dbReference>
<dbReference type="AlphaFoldDB" id="D6Y569"/>
<dbReference type="STRING" id="469371.Tbis_0617"/>
<sequence>MDHSNHNLLQAGSQTAISDRMRELLARAAQDHVYEQRTQSAVLEEIRQRVEGMEWLLRELREVAGLATAVEQVTARLDELTAKPPAWAEALSRQLDPLREQMESASDRLRDLTESVAEVNRRLTQVQAGMDAAAGRFTRLDRAVAALTERLDRLEGALGERIEAACQRTGETVTGMVAGTVAGAVAGAVDPVHGDVARRLTGLEETMLALAEALLRPGRAVADRHP</sequence>
<dbReference type="KEGG" id="tbi:Tbis_0617"/>
<reference evidence="2 3" key="1">
    <citation type="submission" date="2010-01" db="EMBL/GenBank/DDBJ databases">
        <title>The complete genome of Thermobispora bispora DSM 43833.</title>
        <authorList>
            <consortium name="US DOE Joint Genome Institute (JGI-PGF)"/>
            <person name="Lucas S."/>
            <person name="Copeland A."/>
            <person name="Lapidus A."/>
            <person name="Glavina del Rio T."/>
            <person name="Dalin E."/>
            <person name="Tice H."/>
            <person name="Bruce D."/>
            <person name="Goodwin L."/>
            <person name="Pitluck S."/>
            <person name="Kyrpides N."/>
            <person name="Mavromatis K."/>
            <person name="Ivanova N."/>
            <person name="Mikhailova N."/>
            <person name="Chertkov O."/>
            <person name="Brettin T."/>
            <person name="Detter J.C."/>
            <person name="Han C."/>
            <person name="Larimer F."/>
            <person name="Land M."/>
            <person name="Hauser L."/>
            <person name="Markowitz V."/>
            <person name="Cheng J.-F."/>
            <person name="Hugenholtz P."/>
            <person name="Woyke T."/>
            <person name="Wu D."/>
            <person name="Jando M."/>
            <person name="Schneider S."/>
            <person name="Klenk H.-P."/>
            <person name="Eisen J.A."/>
        </authorList>
    </citation>
    <scope>NUCLEOTIDE SEQUENCE [LARGE SCALE GENOMIC DNA]</scope>
    <source>
        <strain evidence="3">ATCC 19993 / DSM 43833 / CBS 139.67 / JCM 10125 / KCTC 9307 / NBRC 14880 / R51</strain>
    </source>
</reference>
<name>D6Y569_THEBD</name>
<proteinExistence type="predicted"/>
<keyword evidence="3" id="KW-1185">Reference proteome</keyword>
<protein>
    <submittedName>
        <fullName evidence="2">Uncharacterized protein</fullName>
    </submittedName>
</protein>
<dbReference type="EMBL" id="CP001874">
    <property type="protein sequence ID" value="ADG87344.1"/>
    <property type="molecule type" value="Genomic_DNA"/>
</dbReference>
<dbReference type="Proteomes" id="UP000006640">
    <property type="component" value="Chromosome"/>
</dbReference>
<evidence type="ECO:0000313" key="3">
    <source>
        <dbReference type="Proteomes" id="UP000006640"/>
    </source>
</evidence>
<accession>D6Y569</accession>
<dbReference type="Gene3D" id="1.10.287.1490">
    <property type="match status" value="1"/>
</dbReference>
<organism evidence="2 3">
    <name type="scientific">Thermobispora bispora (strain ATCC 19993 / DSM 43833 / CBS 139.67 / JCM 10125 / KCTC 9307 / NBRC 14880 / R51)</name>
    <dbReference type="NCBI Taxonomy" id="469371"/>
    <lineage>
        <taxon>Bacteria</taxon>
        <taxon>Bacillati</taxon>
        <taxon>Actinomycetota</taxon>
        <taxon>Actinomycetes</taxon>
        <taxon>Streptosporangiales</taxon>
        <taxon>Streptosporangiaceae</taxon>
        <taxon>Thermobispora</taxon>
    </lineage>
</organism>
<dbReference type="eggNOG" id="COG1196">
    <property type="taxonomic scope" value="Bacteria"/>
</dbReference>
<dbReference type="OrthoDB" id="3495681at2"/>
<feature type="coiled-coil region" evidence="1">
    <location>
        <begin position="43"/>
        <end position="157"/>
    </location>
</feature>
<dbReference type="HOGENOM" id="CLU_1029790_0_0_11"/>
<gene>
    <name evidence="2" type="ordered locus">Tbis_0617</name>
</gene>
<evidence type="ECO:0000256" key="1">
    <source>
        <dbReference type="SAM" id="Coils"/>
    </source>
</evidence>
<evidence type="ECO:0000313" key="2">
    <source>
        <dbReference type="EMBL" id="ADG87344.1"/>
    </source>
</evidence>